<accession>A0A5J9VZ40</accession>
<proteinExistence type="predicted"/>
<comment type="caution">
    <text evidence="1">The sequence shown here is derived from an EMBL/GenBank/DDBJ whole genome shotgun (WGS) entry which is preliminary data.</text>
</comment>
<keyword evidence="2" id="KW-1185">Reference proteome</keyword>
<dbReference type="OrthoDB" id="648973at2759"/>
<name>A0A5J9VZ40_9POAL</name>
<sequence length="139" mass="15782">MRHTSISSRVKTLAFGSMDPEMHPKFTQLAMEVARILNDSLLGANITAHLLRDNFDIHFWRKVLDFVTVLTHSLDLIIQGRPAQLERMDTSYKNLVVYHQYKCSSQQAVPKIGMVDVVYGRAKPCGKFEALTSLSTMNK</sequence>
<protein>
    <submittedName>
        <fullName evidence="1">Uncharacterized protein</fullName>
    </submittedName>
</protein>
<dbReference type="EMBL" id="RWGY01000007">
    <property type="protein sequence ID" value="TVU40360.1"/>
    <property type="molecule type" value="Genomic_DNA"/>
</dbReference>
<reference evidence="1 2" key="1">
    <citation type="journal article" date="2019" name="Sci. Rep.">
        <title>A high-quality genome of Eragrostis curvula grass provides insights into Poaceae evolution and supports new strategies to enhance forage quality.</title>
        <authorList>
            <person name="Carballo J."/>
            <person name="Santos B.A.C.M."/>
            <person name="Zappacosta D."/>
            <person name="Garbus I."/>
            <person name="Selva J.P."/>
            <person name="Gallo C.A."/>
            <person name="Diaz A."/>
            <person name="Albertini E."/>
            <person name="Caccamo M."/>
            <person name="Echenique V."/>
        </authorList>
    </citation>
    <scope>NUCLEOTIDE SEQUENCE [LARGE SCALE GENOMIC DNA]</scope>
    <source>
        <strain evidence="2">cv. Victoria</strain>
        <tissue evidence="1">Leaf</tissue>
    </source>
</reference>
<evidence type="ECO:0000313" key="1">
    <source>
        <dbReference type="EMBL" id="TVU40360.1"/>
    </source>
</evidence>
<feature type="non-terminal residue" evidence="1">
    <location>
        <position position="1"/>
    </location>
</feature>
<dbReference type="PANTHER" id="PTHR33377:SF23">
    <property type="entry name" value="NB-ARC DOMAIN-CONTAINING PROTEIN"/>
    <property type="match status" value="1"/>
</dbReference>
<dbReference type="PANTHER" id="PTHR33377">
    <property type="entry name" value="OS10G0134700 PROTEIN-RELATED"/>
    <property type="match status" value="1"/>
</dbReference>
<evidence type="ECO:0000313" key="2">
    <source>
        <dbReference type="Proteomes" id="UP000324897"/>
    </source>
</evidence>
<dbReference type="Gramene" id="TVU40360">
    <property type="protein sequence ID" value="TVU40360"/>
    <property type="gene ID" value="EJB05_13821"/>
</dbReference>
<dbReference type="Proteomes" id="UP000324897">
    <property type="component" value="Chromosome 4"/>
</dbReference>
<dbReference type="AlphaFoldDB" id="A0A5J9VZ40"/>
<gene>
    <name evidence="1" type="ORF">EJB05_13821</name>
</gene>
<organism evidence="1 2">
    <name type="scientific">Eragrostis curvula</name>
    <name type="common">weeping love grass</name>
    <dbReference type="NCBI Taxonomy" id="38414"/>
    <lineage>
        <taxon>Eukaryota</taxon>
        <taxon>Viridiplantae</taxon>
        <taxon>Streptophyta</taxon>
        <taxon>Embryophyta</taxon>
        <taxon>Tracheophyta</taxon>
        <taxon>Spermatophyta</taxon>
        <taxon>Magnoliopsida</taxon>
        <taxon>Liliopsida</taxon>
        <taxon>Poales</taxon>
        <taxon>Poaceae</taxon>
        <taxon>PACMAD clade</taxon>
        <taxon>Chloridoideae</taxon>
        <taxon>Eragrostideae</taxon>
        <taxon>Eragrostidinae</taxon>
        <taxon>Eragrostis</taxon>
    </lineage>
</organism>